<protein>
    <submittedName>
        <fullName evidence="1">Uncharacterized protein</fullName>
    </submittedName>
</protein>
<name>A0A517R8U7_9PLAN</name>
<dbReference type="EMBL" id="CP036269">
    <property type="protein sequence ID" value="QDT40324.1"/>
    <property type="molecule type" value="Genomic_DNA"/>
</dbReference>
<proteinExistence type="predicted"/>
<dbReference type="RefSeq" id="WP_145210071.1">
    <property type="nucleotide sequence ID" value="NZ_CP036269.1"/>
</dbReference>
<dbReference type="AlphaFoldDB" id="A0A517R8U7"/>
<evidence type="ECO:0000313" key="2">
    <source>
        <dbReference type="Proteomes" id="UP000317171"/>
    </source>
</evidence>
<evidence type="ECO:0000313" key="1">
    <source>
        <dbReference type="EMBL" id="QDT40324.1"/>
    </source>
</evidence>
<sequence length="72" mass="8199">MKLTDTEKQALSKGETIQITEDGIHVVIMRADLYEQYRSVLPSEVVTQLVDKSLNEYDNDDPLLEGYQRPSA</sequence>
<organism evidence="1 2">
    <name type="scientific">Gimesia alba</name>
    <dbReference type="NCBI Taxonomy" id="2527973"/>
    <lineage>
        <taxon>Bacteria</taxon>
        <taxon>Pseudomonadati</taxon>
        <taxon>Planctomycetota</taxon>
        <taxon>Planctomycetia</taxon>
        <taxon>Planctomycetales</taxon>
        <taxon>Planctomycetaceae</taxon>
        <taxon>Gimesia</taxon>
    </lineage>
</organism>
<dbReference type="KEGG" id="gaz:Pan241w_03800"/>
<reference evidence="1 2" key="1">
    <citation type="submission" date="2019-02" db="EMBL/GenBank/DDBJ databases">
        <title>Deep-cultivation of Planctomycetes and their phenomic and genomic characterization uncovers novel biology.</title>
        <authorList>
            <person name="Wiegand S."/>
            <person name="Jogler M."/>
            <person name="Boedeker C."/>
            <person name="Pinto D."/>
            <person name="Vollmers J."/>
            <person name="Rivas-Marin E."/>
            <person name="Kohn T."/>
            <person name="Peeters S.H."/>
            <person name="Heuer A."/>
            <person name="Rast P."/>
            <person name="Oberbeckmann S."/>
            <person name="Bunk B."/>
            <person name="Jeske O."/>
            <person name="Meyerdierks A."/>
            <person name="Storesund J.E."/>
            <person name="Kallscheuer N."/>
            <person name="Luecker S."/>
            <person name="Lage O.M."/>
            <person name="Pohl T."/>
            <person name="Merkel B.J."/>
            <person name="Hornburger P."/>
            <person name="Mueller R.-W."/>
            <person name="Bruemmer F."/>
            <person name="Labrenz M."/>
            <person name="Spormann A.M."/>
            <person name="Op den Camp H."/>
            <person name="Overmann J."/>
            <person name="Amann R."/>
            <person name="Jetten M.S.M."/>
            <person name="Mascher T."/>
            <person name="Medema M.H."/>
            <person name="Devos D.P."/>
            <person name="Kaster A.-K."/>
            <person name="Ovreas L."/>
            <person name="Rohde M."/>
            <person name="Galperin M.Y."/>
            <person name="Jogler C."/>
        </authorList>
    </citation>
    <scope>NUCLEOTIDE SEQUENCE [LARGE SCALE GENOMIC DNA]</scope>
    <source>
        <strain evidence="1 2">Pan241w</strain>
    </source>
</reference>
<gene>
    <name evidence="1" type="ORF">Pan241w_03800</name>
</gene>
<keyword evidence="2" id="KW-1185">Reference proteome</keyword>
<dbReference type="Proteomes" id="UP000317171">
    <property type="component" value="Chromosome"/>
</dbReference>
<accession>A0A517R8U7</accession>